<gene>
    <name evidence="1" type="ORF">B2A_09952</name>
</gene>
<protein>
    <submittedName>
        <fullName evidence="1">AAA family ATPase</fullName>
    </submittedName>
</protein>
<feature type="non-terminal residue" evidence="1">
    <location>
        <position position="182"/>
    </location>
</feature>
<evidence type="ECO:0000313" key="1">
    <source>
        <dbReference type="EMBL" id="EQD43286.1"/>
    </source>
</evidence>
<reference evidence="1" key="2">
    <citation type="journal article" date="2014" name="ISME J.">
        <title>Microbial stratification in low pH oxic and suboxic macroscopic growths along an acid mine drainage.</title>
        <authorList>
            <person name="Mendez-Garcia C."/>
            <person name="Mesa V."/>
            <person name="Sprenger R.R."/>
            <person name="Richter M."/>
            <person name="Diez M.S."/>
            <person name="Solano J."/>
            <person name="Bargiela R."/>
            <person name="Golyshina O.V."/>
            <person name="Manteca A."/>
            <person name="Ramos J.L."/>
            <person name="Gallego J.R."/>
            <person name="Llorente I."/>
            <person name="Martins Dos Santos V.A."/>
            <person name="Jensen O.N."/>
            <person name="Pelaez A.I."/>
            <person name="Sanchez J."/>
            <person name="Ferrer M."/>
        </authorList>
    </citation>
    <scope>NUCLEOTIDE SEQUENCE</scope>
</reference>
<name>T0Z5H3_9ZZZZ</name>
<dbReference type="InterPro" id="IPR007555">
    <property type="entry name" value="DUF499"/>
</dbReference>
<dbReference type="EMBL" id="AUZZ01007189">
    <property type="protein sequence ID" value="EQD43286.1"/>
    <property type="molecule type" value="Genomic_DNA"/>
</dbReference>
<proteinExistence type="predicted"/>
<dbReference type="Pfam" id="PF04465">
    <property type="entry name" value="DUF499"/>
    <property type="match status" value="1"/>
</dbReference>
<dbReference type="AlphaFoldDB" id="T0Z5H3"/>
<feature type="non-terminal residue" evidence="1">
    <location>
        <position position="1"/>
    </location>
</feature>
<reference evidence="1" key="1">
    <citation type="submission" date="2013-08" db="EMBL/GenBank/DDBJ databases">
        <authorList>
            <person name="Mendez C."/>
            <person name="Richter M."/>
            <person name="Ferrer M."/>
            <person name="Sanchez J."/>
        </authorList>
    </citation>
    <scope>NUCLEOTIDE SEQUENCE</scope>
</reference>
<accession>T0Z5H3</accession>
<comment type="caution">
    <text evidence="1">The sequence shown here is derived from an EMBL/GenBank/DDBJ whole genome shotgun (WGS) entry which is preliminary data.</text>
</comment>
<organism evidence="1">
    <name type="scientific">mine drainage metagenome</name>
    <dbReference type="NCBI Taxonomy" id="410659"/>
    <lineage>
        <taxon>unclassified sequences</taxon>
        <taxon>metagenomes</taxon>
        <taxon>ecological metagenomes</taxon>
    </lineage>
</organism>
<sequence length="182" mass="20139">PAGSFDAHFSFAQALTEAAKAVPGTMVVISIPESDRVGSDTGPSIEVGGPGGREALARLRAVVGRVESAWRPASSEESFEIVRRRLFEPITNPDLYAARDATARAFGDQYRRQGRDFPSECREESYVARIKAAYPIHPELLDRLYQDWSTLERFQRTRGVLRLMAIAIHALLGPERPISSDP</sequence>